<dbReference type="SUPFAM" id="SSF110857">
    <property type="entry name" value="Gamma-glutamyl cyclotransferase-like"/>
    <property type="match status" value="1"/>
</dbReference>
<name>A0ABX7W194_9GAMM</name>
<dbReference type="EMBL" id="CP053381">
    <property type="protein sequence ID" value="QTP54189.1"/>
    <property type="molecule type" value="Genomic_DNA"/>
</dbReference>
<dbReference type="InterPro" id="IPR017939">
    <property type="entry name" value="G-Glutamylcylcotransferase"/>
</dbReference>
<sequence>MLCFSYGSNMSLARLRQRVPSAQFVAVATLSGHRLRFHKISTDGSGKCDAEATKDPSDLVYGVVIELAASEKPALDKKEGLGRGYDEKEVEVVSVDGETMRPTMYFATNIDGTRKPYHWYKKHVLIGAKENHLPKEYIESIEIIESVADPNAERSARELAIYR</sequence>
<gene>
    <name evidence="2" type="ORF">HNO51_05515</name>
</gene>
<proteinExistence type="predicted"/>
<protein>
    <submittedName>
        <fullName evidence="2">Gamma-glutamylcyclotransferase</fullName>
    </submittedName>
</protein>
<keyword evidence="3" id="KW-1185">Reference proteome</keyword>
<dbReference type="CDD" id="cd06661">
    <property type="entry name" value="GGCT_like"/>
    <property type="match status" value="1"/>
</dbReference>
<evidence type="ECO:0000313" key="3">
    <source>
        <dbReference type="Proteomes" id="UP000671868"/>
    </source>
</evidence>
<reference evidence="2 3" key="1">
    <citation type="journal article" date="2021" name="Front. Microbiol.">
        <title>Aerobic Denitrification and Heterotrophic Sulfur Oxidation in the Genus Halomonas Revealed by Six Novel Species Characterizations and Genome-Based Analysis.</title>
        <authorList>
            <person name="Wang L."/>
            <person name="Shao Z."/>
        </authorList>
    </citation>
    <scope>NUCLEOTIDE SEQUENCE [LARGE SCALE GENOMIC DNA]</scope>
    <source>
        <strain evidence="2 3">MCCC 1A11059</strain>
    </source>
</reference>
<dbReference type="RefSeq" id="WP_242597212.1">
    <property type="nucleotide sequence ID" value="NZ_CP053381.1"/>
</dbReference>
<dbReference type="InterPro" id="IPR013024">
    <property type="entry name" value="GGCT-like"/>
</dbReference>
<dbReference type="Gene3D" id="3.10.490.10">
    <property type="entry name" value="Gamma-glutamyl cyclotransferase-like"/>
    <property type="match status" value="1"/>
</dbReference>
<evidence type="ECO:0000313" key="2">
    <source>
        <dbReference type="EMBL" id="QTP54189.1"/>
    </source>
</evidence>
<dbReference type="InterPro" id="IPR036568">
    <property type="entry name" value="GGCT-like_sf"/>
</dbReference>
<keyword evidence="1" id="KW-0456">Lyase</keyword>
<evidence type="ECO:0000256" key="1">
    <source>
        <dbReference type="ARBA" id="ARBA00023239"/>
    </source>
</evidence>
<dbReference type="Proteomes" id="UP000671868">
    <property type="component" value="Chromosome"/>
</dbReference>
<dbReference type="PANTHER" id="PTHR12935:SF0">
    <property type="entry name" value="GAMMA-GLUTAMYLCYCLOTRANSFERASE"/>
    <property type="match status" value="1"/>
</dbReference>
<accession>A0ABX7W194</accession>
<organism evidence="2 3">
    <name type="scientific">Billgrantia sulfidoxydans</name>
    <dbReference type="NCBI Taxonomy" id="2733484"/>
    <lineage>
        <taxon>Bacteria</taxon>
        <taxon>Pseudomonadati</taxon>
        <taxon>Pseudomonadota</taxon>
        <taxon>Gammaproteobacteria</taxon>
        <taxon>Oceanospirillales</taxon>
        <taxon>Halomonadaceae</taxon>
        <taxon>Billgrantia</taxon>
    </lineage>
</organism>
<dbReference type="Pfam" id="PF13772">
    <property type="entry name" value="AIG2_2"/>
    <property type="match status" value="1"/>
</dbReference>
<dbReference type="PANTHER" id="PTHR12935">
    <property type="entry name" value="GAMMA-GLUTAMYLCYCLOTRANSFERASE"/>
    <property type="match status" value="1"/>
</dbReference>